<evidence type="ECO:0000313" key="6">
    <source>
        <dbReference type="Proteomes" id="UP001283361"/>
    </source>
</evidence>
<keyword evidence="1 2" id="KW-0727">SH2 domain</keyword>
<organism evidence="5 6">
    <name type="scientific">Elysia crispata</name>
    <name type="common">lettuce slug</name>
    <dbReference type="NCBI Taxonomy" id="231223"/>
    <lineage>
        <taxon>Eukaryota</taxon>
        <taxon>Metazoa</taxon>
        <taxon>Spiralia</taxon>
        <taxon>Lophotrochozoa</taxon>
        <taxon>Mollusca</taxon>
        <taxon>Gastropoda</taxon>
        <taxon>Heterobranchia</taxon>
        <taxon>Euthyneura</taxon>
        <taxon>Panpulmonata</taxon>
        <taxon>Sacoglossa</taxon>
        <taxon>Placobranchoidea</taxon>
        <taxon>Plakobranchidae</taxon>
        <taxon>Elysia</taxon>
    </lineage>
</organism>
<dbReference type="Gene3D" id="3.30.505.10">
    <property type="entry name" value="SH2 domain"/>
    <property type="match status" value="2"/>
</dbReference>
<dbReference type="Pfam" id="PF00017">
    <property type="entry name" value="SH2"/>
    <property type="match status" value="2"/>
</dbReference>
<dbReference type="SMART" id="SM00252">
    <property type="entry name" value="SH2"/>
    <property type="match status" value="2"/>
</dbReference>
<reference evidence="5" key="1">
    <citation type="journal article" date="2023" name="G3 (Bethesda)">
        <title>A reference genome for the long-term kleptoplast-retaining sea slug Elysia crispata morphotype clarki.</title>
        <authorList>
            <person name="Eastman K.E."/>
            <person name="Pendleton A.L."/>
            <person name="Shaikh M.A."/>
            <person name="Suttiyut T."/>
            <person name="Ogas R."/>
            <person name="Tomko P."/>
            <person name="Gavelis G."/>
            <person name="Widhalm J.R."/>
            <person name="Wisecaver J.H."/>
        </authorList>
    </citation>
    <scope>NUCLEOTIDE SEQUENCE</scope>
    <source>
        <strain evidence="5">ECLA1</strain>
    </source>
</reference>
<gene>
    <name evidence="5" type="ORF">RRG08_047922</name>
</gene>
<comment type="caution">
    <text evidence="5">The sequence shown here is derived from an EMBL/GenBank/DDBJ whole genome shotgun (WGS) entry which is preliminary data.</text>
</comment>
<dbReference type="PROSITE" id="PS50001">
    <property type="entry name" value="SH2"/>
    <property type="match status" value="2"/>
</dbReference>
<dbReference type="AlphaFoldDB" id="A0AAE0ZMS1"/>
<evidence type="ECO:0000256" key="2">
    <source>
        <dbReference type="PROSITE-ProRule" id="PRU00191"/>
    </source>
</evidence>
<evidence type="ECO:0000256" key="1">
    <source>
        <dbReference type="ARBA" id="ARBA00022999"/>
    </source>
</evidence>
<keyword evidence="6" id="KW-1185">Reference proteome</keyword>
<dbReference type="GO" id="GO:0005942">
    <property type="term" value="C:phosphatidylinositol 3-kinase complex"/>
    <property type="evidence" value="ECO:0007669"/>
    <property type="project" value="TreeGrafter"/>
</dbReference>
<evidence type="ECO:0000256" key="3">
    <source>
        <dbReference type="SAM" id="MobiDB-lite"/>
    </source>
</evidence>
<dbReference type="InterPro" id="IPR036860">
    <property type="entry name" value="SH2_dom_sf"/>
</dbReference>
<accession>A0AAE0ZMS1</accession>
<dbReference type="SUPFAM" id="SSF55550">
    <property type="entry name" value="SH2 domain"/>
    <property type="match status" value="2"/>
</dbReference>
<proteinExistence type="predicted"/>
<dbReference type="PANTHER" id="PTHR10155:SF10">
    <property type="entry name" value="PI3K21B, ISOFORM B"/>
    <property type="match status" value="1"/>
</dbReference>
<name>A0AAE0ZMS1_9GAST</name>
<sequence length="540" mass="60563">MDWEGSPQHEGGTGTSRSERASSDGPTVPERAAPPRPAPRKQISQSPNETVDNSQVEMTSDPDQNGSTGKDGQGEQNSLNQDSEDNSYYNAPPKVNKPTRPPPPSSSSRRFSDKEDSRPLINRLHSTHASSNHLESPDDPARALSCYWGDISRNETDEKLRHLPDGSYLIRKSTTPGAYTLTVRQGGQNKCLKIFATAEGRFGLKLNECCFESLSALVAHYTENSLAEFNRQLTTRLVYPVNRPRFGKINLYDSLALLANNGRALRRAKHQYLELMQFQDKANQAVELAQLERRAIEAAKDMYEMMLKPPHTQDDLDEIAGLEEAKAQMLRKNDTLILKRHMSFVERMVKAQSFAKDCEASLTEIKHDLNEIVDSLLDREEQCAQVKDQVLACGAIPDLVDCLLDYDNLTANWDSSLWIVNCNRDTAEAYLVDREVGTFLIRPKDDSSAPYALSVVCSTEDGFKEVKHCVIYHSPGRGYGFSMVGAVFESVEELVSRHADISLKIYFPYIDTPLAYPVLVEEGINRESFGSKEEGNRYRD</sequence>
<dbReference type="GO" id="GO:0046935">
    <property type="term" value="F:1-phosphatidylinositol-3-kinase regulator activity"/>
    <property type="evidence" value="ECO:0007669"/>
    <property type="project" value="TreeGrafter"/>
</dbReference>
<dbReference type="EMBL" id="JAWDGP010003693">
    <property type="protein sequence ID" value="KAK3771671.1"/>
    <property type="molecule type" value="Genomic_DNA"/>
</dbReference>
<feature type="compositionally biased region" description="Polar residues" evidence="3">
    <location>
        <begin position="42"/>
        <end position="89"/>
    </location>
</feature>
<feature type="domain" description="SH2" evidence="4">
    <location>
        <begin position="413"/>
        <end position="518"/>
    </location>
</feature>
<dbReference type="InterPro" id="IPR000980">
    <property type="entry name" value="SH2"/>
</dbReference>
<dbReference type="Proteomes" id="UP001283361">
    <property type="component" value="Unassembled WGS sequence"/>
</dbReference>
<dbReference type="PRINTS" id="PR00401">
    <property type="entry name" value="SH2DOMAIN"/>
</dbReference>
<protein>
    <recommendedName>
        <fullName evidence="4">SH2 domain-containing protein</fullName>
    </recommendedName>
</protein>
<feature type="domain" description="SH2" evidence="4">
    <location>
        <begin position="146"/>
        <end position="241"/>
    </location>
</feature>
<dbReference type="GO" id="GO:0046854">
    <property type="term" value="P:phosphatidylinositol phosphate biosynthetic process"/>
    <property type="evidence" value="ECO:0007669"/>
    <property type="project" value="TreeGrafter"/>
</dbReference>
<evidence type="ECO:0000313" key="5">
    <source>
        <dbReference type="EMBL" id="KAK3771671.1"/>
    </source>
</evidence>
<dbReference type="PANTHER" id="PTHR10155">
    <property type="entry name" value="PHOSPHATIDYLINOSITOL 3-KINASE REGULATORY SUBUNIT"/>
    <property type="match status" value="1"/>
</dbReference>
<feature type="region of interest" description="Disordered" evidence="3">
    <location>
        <begin position="1"/>
        <end position="117"/>
    </location>
</feature>
<evidence type="ECO:0000259" key="4">
    <source>
        <dbReference type="PROSITE" id="PS50001"/>
    </source>
</evidence>